<dbReference type="GO" id="GO:0009898">
    <property type="term" value="C:cytoplasmic side of plasma membrane"/>
    <property type="evidence" value="ECO:0007669"/>
    <property type="project" value="TreeGrafter"/>
</dbReference>
<keyword evidence="10" id="KW-1185">Reference proteome</keyword>
<comment type="pathway">
    <text evidence="1 6">Amino-acid degradation; L-proline degradation into L-glutamate; L-glutamate from L-proline: step 2/2.</text>
</comment>
<dbReference type="NCBIfam" id="NF002852">
    <property type="entry name" value="PRK03137.1"/>
    <property type="match status" value="1"/>
</dbReference>
<dbReference type="InterPro" id="IPR050485">
    <property type="entry name" value="Proline_metab_enzyme"/>
</dbReference>
<dbReference type="PROSITE" id="PS00070">
    <property type="entry name" value="ALDEHYDE_DEHYDR_CYS"/>
    <property type="match status" value="1"/>
</dbReference>
<keyword evidence="2 6" id="KW-0560">Oxidoreductase</keyword>
<evidence type="ECO:0000259" key="8">
    <source>
        <dbReference type="Pfam" id="PF00171"/>
    </source>
</evidence>
<comment type="similarity">
    <text evidence="5 6">Belongs to the aldehyde dehydrogenase family. RocA subfamily.</text>
</comment>
<dbReference type="AlphaFoldDB" id="A0A024Q9I9"/>
<dbReference type="InterPro" id="IPR016160">
    <property type="entry name" value="Ald_DH_CS_CYS"/>
</dbReference>
<dbReference type="GO" id="GO:0003842">
    <property type="term" value="F:L-glutamate gamma-semialdehyde dehydrogenase activity"/>
    <property type="evidence" value="ECO:0007669"/>
    <property type="project" value="UniProtKB-UniRule"/>
</dbReference>
<dbReference type="PANTHER" id="PTHR42862">
    <property type="entry name" value="DELTA-1-PYRROLINE-5-CARBOXYLATE DEHYDROGENASE 1, ISOFORM A-RELATED"/>
    <property type="match status" value="1"/>
</dbReference>
<evidence type="ECO:0000313" key="10">
    <source>
        <dbReference type="Proteomes" id="UP000028875"/>
    </source>
</evidence>
<dbReference type="EC" id="1.2.1.88" evidence="6"/>
<dbReference type="Gene3D" id="3.40.309.10">
    <property type="entry name" value="Aldehyde Dehydrogenase, Chain A, domain 2"/>
    <property type="match status" value="1"/>
</dbReference>
<dbReference type="Pfam" id="PF00171">
    <property type="entry name" value="Aldedh"/>
    <property type="match status" value="1"/>
</dbReference>
<dbReference type="GO" id="GO:0010133">
    <property type="term" value="P:L-proline catabolic process to L-glutamate"/>
    <property type="evidence" value="ECO:0007669"/>
    <property type="project" value="UniProtKB-UniPathway"/>
</dbReference>
<dbReference type="CDD" id="cd07124">
    <property type="entry name" value="ALDH_PutA-P5CDH-RocA"/>
    <property type="match status" value="1"/>
</dbReference>
<evidence type="ECO:0000256" key="5">
    <source>
        <dbReference type="ARBA" id="ARBA00061617"/>
    </source>
</evidence>
<dbReference type="InterPro" id="IPR015590">
    <property type="entry name" value="Aldehyde_DH_dom"/>
</dbReference>
<dbReference type="Proteomes" id="UP000028875">
    <property type="component" value="Unassembled WGS sequence"/>
</dbReference>
<dbReference type="FunFam" id="3.40.309.10:FF:000005">
    <property type="entry name" value="1-pyrroline-5-carboxylate dehydrogenase 1"/>
    <property type="match status" value="1"/>
</dbReference>
<evidence type="ECO:0000256" key="3">
    <source>
        <dbReference type="ARBA" id="ARBA00023027"/>
    </source>
</evidence>
<dbReference type="GO" id="GO:0004657">
    <property type="term" value="F:proline dehydrogenase activity"/>
    <property type="evidence" value="ECO:0007669"/>
    <property type="project" value="UniProtKB-ARBA"/>
</dbReference>
<proteinExistence type="inferred from homology"/>
<feature type="active site" evidence="6">
    <location>
        <position position="320"/>
    </location>
</feature>
<dbReference type="InterPro" id="IPR005932">
    <property type="entry name" value="RocA"/>
</dbReference>
<evidence type="ECO:0000256" key="6">
    <source>
        <dbReference type="HAMAP-Rule" id="MF_00733"/>
    </source>
</evidence>
<evidence type="ECO:0000256" key="1">
    <source>
        <dbReference type="ARBA" id="ARBA00004786"/>
    </source>
</evidence>
<gene>
    <name evidence="6 9" type="primary">rocA</name>
    <name evidence="9" type="ORF">BN990_00872</name>
</gene>
<dbReference type="HAMAP" id="MF_00733">
    <property type="entry name" value="RocA"/>
    <property type="match status" value="1"/>
</dbReference>
<comment type="caution">
    <text evidence="9">The sequence shown here is derived from an EMBL/GenBank/DDBJ whole genome shotgun (WGS) entry which is preliminary data.</text>
</comment>
<organism evidence="9 10">
    <name type="scientific">Virgibacillus massiliensis</name>
    <dbReference type="NCBI Taxonomy" id="1462526"/>
    <lineage>
        <taxon>Bacteria</taxon>
        <taxon>Bacillati</taxon>
        <taxon>Bacillota</taxon>
        <taxon>Bacilli</taxon>
        <taxon>Bacillales</taxon>
        <taxon>Bacillaceae</taxon>
        <taxon>Virgibacillus</taxon>
    </lineage>
</organism>
<dbReference type="InterPro" id="IPR016163">
    <property type="entry name" value="Ald_DH_C"/>
</dbReference>
<feature type="active site" evidence="6 7">
    <location>
        <position position="286"/>
    </location>
</feature>
<name>A0A024Q9I9_9BACI</name>
<keyword evidence="3 6" id="KW-0520">NAD</keyword>
<dbReference type="NCBIfam" id="TIGR01237">
    <property type="entry name" value="D1pyr5carbox2"/>
    <property type="match status" value="1"/>
</dbReference>
<dbReference type="SUPFAM" id="SSF53720">
    <property type="entry name" value="ALDH-like"/>
    <property type="match status" value="1"/>
</dbReference>
<reference evidence="10" key="2">
    <citation type="submission" date="2014-05" db="EMBL/GenBank/DDBJ databases">
        <title>Draft genome sequence of Virgibacillus massiliensis Vm-5.</title>
        <authorList>
            <person name="Khelaifia S."/>
            <person name="Croce O."/>
            <person name="Lagier J.C."/>
            <person name="Raoult D."/>
        </authorList>
    </citation>
    <scope>NUCLEOTIDE SEQUENCE [LARGE SCALE GENOMIC DNA]</scope>
    <source>
        <strain evidence="10">Vm-5</strain>
    </source>
</reference>
<dbReference type="OrthoDB" id="9762913at2"/>
<dbReference type="STRING" id="1462526.BN990_00872"/>
<evidence type="ECO:0000313" key="9">
    <source>
        <dbReference type="EMBL" id="CDQ38601.1"/>
    </source>
</evidence>
<feature type="domain" description="Aldehyde dehydrogenase" evidence="8">
    <location>
        <begin position="50"/>
        <end position="511"/>
    </location>
</feature>
<dbReference type="InterPro" id="IPR029510">
    <property type="entry name" value="Ald_DH_CS_GLU"/>
</dbReference>
<evidence type="ECO:0000256" key="7">
    <source>
        <dbReference type="PROSITE-ProRule" id="PRU10007"/>
    </source>
</evidence>
<dbReference type="GO" id="GO:0006537">
    <property type="term" value="P:glutamate biosynthetic process"/>
    <property type="evidence" value="ECO:0007669"/>
    <property type="project" value="UniProtKB-UniRule"/>
</dbReference>
<dbReference type="UniPathway" id="UPA00261">
    <property type="reaction ID" value="UER00374"/>
</dbReference>
<sequence length="515" mass="57050">MVLPFKHEPFTDFNESANREAFRQVLKKTESQLGEDIPLMINGQKVYTEEKIVSINPANKEQVVGKASMASTDHIDQAMNAAQEAFKEWGRWSAEARAEVLFRTAAIVRRKKYEFASILVYDAGKPWGQADADIAEGIDFLEYYGREMIKLAEGKWVEDRPNENNSYFYQPLGPGVAIPPWNFAFAIVCGTTVGPLVAGNTVLLKPSENTPVIAYKLVEALMEAGVPDGAIHFVPGDPKEIGDYLVDHSKTHFINFTGSRATGTRIIERAAKIQEGQDFLKRVVAEMGGKDTIIVDNDADIDLAADAIVQSAFGFQGQKCSACSRAIIHEAVYDEVLTKAIEKTKQITIGNTAEQDFYMSAVINQKQFDKIKQYIDIGKTEGELAYGGEMDDSNGYFVYPTIFKDVDPNAQIMQEEIFGPIVGFAKAKDFDELLDIANNTEYALTGAVISNNRKHLDRARYEFQVGNLYFNRGCTAAIVGYQPFGGFKMSGTNGKAGGPDYLPQFLHAKTVSEMF</sequence>
<protein>
    <recommendedName>
        <fullName evidence="6">1-pyrroline-5-carboxylate dehydrogenase</fullName>
        <shortName evidence="6">P5C dehydrogenase</shortName>
        <ecNumber evidence="6">1.2.1.88</ecNumber>
    </recommendedName>
    <alternativeName>
        <fullName evidence="6">L-glutamate gamma-semialdehyde dehydrogenase</fullName>
    </alternativeName>
</protein>
<dbReference type="eggNOG" id="COG1012">
    <property type="taxonomic scope" value="Bacteria"/>
</dbReference>
<dbReference type="EMBL" id="CCDP010000001">
    <property type="protein sequence ID" value="CDQ38601.1"/>
    <property type="molecule type" value="Genomic_DNA"/>
</dbReference>
<accession>A0A024Q9I9</accession>
<dbReference type="PANTHER" id="PTHR42862:SF1">
    <property type="entry name" value="DELTA-1-PYRROLINE-5-CARBOXYLATE DEHYDROGENASE 2, ISOFORM A-RELATED"/>
    <property type="match status" value="1"/>
</dbReference>
<dbReference type="InterPro" id="IPR047597">
    <property type="entry name" value="RocA_bacillales"/>
</dbReference>
<reference evidence="9 10" key="1">
    <citation type="submission" date="2014-03" db="EMBL/GenBank/DDBJ databases">
        <authorList>
            <person name="Urmite Genomes U."/>
        </authorList>
    </citation>
    <scope>NUCLEOTIDE SEQUENCE [LARGE SCALE GENOMIC DNA]</scope>
    <source>
        <strain evidence="9 10">Vm-5</strain>
    </source>
</reference>
<dbReference type="PROSITE" id="PS00687">
    <property type="entry name" value="ALDEHYDE_DEHYDR_GLU"/>
    <property type="match status" value="1"/>
</dbReference>
<evidence type="ECO:0000256" key="4">
    <source>
        <dbReference type="ARBA" id="ARBA00048142"/>
    </source>
</evidence>
<comment type="catalytic activity">
    <reaction evidence="4 6">
        <text>L-glutamate 5-semialdehyde + NAD(+) + H2O = L-glutamate + NADH + 2 H(+)</text>
        <dbReference type="Rhea" id="RHEA:30235"/>
        <dbReference type="ChEBI" id="CHEBI:15377"/>
        <dbReference type="ChEBI" id="CHEBI:15378"/>
        <dbReference type="ChEBI" id="CHEBI:29985"/>
        <dbReference type="ChEBI" id="CHEBI:57540"/>
        <dbReference type="ChEBI" id="CHEBI:57945"/>
        <dbReference type="ChEBI" id="CHEBI:58066"/>
        <dbReference type="EC" id="1.2.1.88"/>
    </reaction>
</comment>
<dbReference type="InterPro" id="IPR016162">
    <property type="entry name" value="Ald_DH_N"/>
</dbReference>
<dbReference type="FunFam" id="3.40.605.10:FF:000045">
    <property type="entry name" value="1-pyrroline-5-carboxylate dehydrogenase 1"/>
    <property type="match status" value="1"/>
</dbReference>
<dbReference type="Gene3D" id="3.40.605.10">
    <property type="entry name" value="Aldehyde Dehydrogenase, Chain A, domain 1"/>
    <property type="match status" value="1"/>
</dbReference>
<dbReference type="InterPro" id="IPR016161">
    <property type="entry name" value="Ald_DH/histidinol_DH"/>
</dbReference>
<dbReference type="RefSeq" id="WP_021289502.1">
    <property type="nucleotide sequence ID" value="NZ_BNER01000001.1"/>
</dbReference>
<evidence type="ECO:0000256" key="2">
    <source>
        <dbReference type="ARBA" id="ARBA00023002"/>
    </source>
</evidence>